<dbReference type="GO" id="GO:0005886">
    <property type="term" value="C:plasma membrane"/>
    <property type="evidence" value="ECO:0007669"/>
    <property type="project" value="UniProtKB-SubCell"/>
</dbReference>
<comment type="subcellular location">
    <subcellularLocation>
        <location evidence="1">Cell membrane</location>
        <topology evidence="1">Multi-pass membrane protein</topology>
    </subcellularLocation>
</comment>
<comment type="caution">
    <text evidence="11">The sequence shown here is derived from an EMBL/GenBank/DDBJ whole genome shotgun (WGS) entry which is preliminary data.</text>
</comment>
<keyword evidence="5" id="KW-0297">G-protein coupled receptor</keyword>
<evidence type="ECO:0000256" key="4">
    <source>
        <dbReference type="ARBA" id="ARBA00022989"/>
    </source>
</evidence>
<dbReference type="SUPFAM" id="SSF81321">
    <property type="entry name" value="Family A G protein-coupled receptor-like"/>
    <property type="match status" value="1"/>
</dbReference>
<dbReference type="Pfam" id="PF00001">
    <property type="entry name" value="7tm_1"/>
    <property type="match status" value="1"/>
</dbReference>
<evidence type="ECO:0000256" key="6">
    <source>
        <dbReference type="ARBA" id="ARBA00023136"/>
    </source>
</evidence>
<name>A0A8J1XTM6_OWEFU</name>
<protein>
    <submittedName>
        <fullName evidence="11">Uncharacterized protein</fullName>
    </submittedName>
</protein>
<dbReference type="Proteomes" id="UP000749559">
    <property type="component" value="Unassembled WGS sequence"/>
</dbReference>
<evidence type="ECO:0000256" key="5">
    <source>
        <dbReference type="ARBA" id="ARBA00023040"/>
    </source>
</evidence>
<dbReference type="GO" id="GO:0004930">
    <property type="term" value="F:G protein-coupled receptor activity"/>
    <property type="evidence" value="ECO:0007669"/>
    <property type="project" value="UniProtKB-KW"/>
</dbReference>
<keyword evidence="8" id="KW-0807">Transducer</keyword>
<keyword evidence="7" id="KW-0675">Receptor</keyword>
<feature type="transmembrane region" description="Helical" evidence="10">
    <location>
        <begin position="153"/>
        <end position="173"/>
    </location>
</feature>
<dbReference type="SMART" id="SM01381">
    <property type="entry name" value="7TM_GPCR_Srsx"/>
    <property type="match status" value="1"/>
</dbReference>
<dbReference type="InterPro" id="IPR017452">
    <property type="entry name" value="GPCR_Rhodpsn_7TM"/>
</dbReference>
<dbReference type="InterPro" id="IPR050569">
    <property type="entry name" value="TAAR"/>
</dbReference>
<keyword evidence="2" id="KW-1003">Cell membrane</keyword>
<feature type="compositionally biased region" description="Basic and acidic residues" evidence="9">
    <location>
        <begin position="359"/>
        <end position="369"/>
    </location>
</feature>
<evidence type="ECO:0000313" key="12">
    <source>
        <dbReference type="Proteomes" id="UP000749559"/>
    </source>
</evidence>
<evidence type="ECO:0000256" key="9">
    <source>
        <dbReference type="SAM" id="MobiDB-lite"/>
    </source>
</evidence>
<evidence type="ECO:0000313" key="11">
    <source>
        <dbReference type="EMBL" id="CAH1795959.1"/>
    </source>
</evidence>
<dbReference type="CDD" id="cd00637">
    <property type="entry name" value="7tm_classA_rhodopsin-like"/>
    <property type="match status" value="1"/>
</dbReference>
<dbReference type="PANTHER" id="PTHR24249">
    <property type="entry name" value="HISTAMINE RECEPTOR-RELATED G-PROTEIN COUPLED RECEPTOR"/>
    <property type="match status" value="1"/>
</dbReference>
<evidence type="ECO:0000256" key="10">
    <source>
        <dbReference type="SAM" id="Phobius"/>
    </source>
</evidence>
<feature type="region of interest" description="Disordered" evidence="9">
    <location>
        <begin position="335"/>
        <end position="408"/>
    </location>
</feature>
<reference evidence="11" key="1">
    <citation type="submission" date="2022-03" db="EMBL/GenBank/DDBJ databases">
        <authorList>
            <person name="Martin C."/>
        </authorList>
    </citation>
    <scope>NUCLEOTIDE SEQUENCE</scope>
</reference>
<sequence>MDENSTQEHNVSRHMYTWQNEPDTSAVQIGLMIVVAVIFIFIILNNGLLVTVVLRHKHLQTPPNIIVLNIAIADLFQGIFGIPIREMMTYEYDIARDITLGIVDKRYVCFLRVFLTLLGTGGALFLFVALAIERFVAIVLPFRYDRWMCKSNTIILSLMSWALLLAITIPAFFGWNRWDVNIQCSVQNTLHKLHNSVILNPLIYACLALTAVLYGKIFWVAKSKRAQIVAQIQAVDHAKAVAYKRDFKILKTVVIILGLFIISWIPLLFVRMVLTRTNLDSATMIILTNITFKIVLVKSAINPMIFCEKDRRLRMAVLKLLRLHRQDDHDIFTSERSTNKSCESNATKGTNGLDISELSNRDNTERHGENSGTCSRTLDQTEKKMTHTNITTPAEEKQETSDLNSRHI</sequence>
<dbReference type="AlphaFoldDB" id="A0A8J1XTM6"/>
<feature type="transmembrane region" description="Helical" evidence="10">
    <location>
        <begin position="66"/>
        <end position="84"/>
    </location>
</feature>
<gene>
    <name evidence="11" type="ORF">OFUS_LOCUS20423</name>
</gene>
<keyword evidence="12" id="KW-1185">Reference proteome</keyword>
<feature type="transmembrane region" description="Helical" evidence="10">
    <location>
        <begin position="193"/>
        <end position="215"/>
    </location>
</feature>
<evidence type="ECO:0000256" key="8">
    <source>
        <dbReference type="ARBA" id="ARBA00023224"/>
    </source>
</evidence>
<evidence type="ECO:0000256" key="3">
    <source>
        <dbReference type="ARBA" id="ARBA00022692"/>
    </source>
</evidence>
<dbReference type="InterPro" id="IPR000276">
    <property type="entry name" value="GPCR_Rhodpsn"/>
</dbReference>
<dbReference type="OrthoDB" id="9046662at2759"/>
<proteinExistence type="predicted"/>
<dbReference type="Gene3D" id="1.20.1070.10">
    <property type="entry name" value="Rhodopsin 7-helix transmembrane proteins"/>
    <property type="match status" value="1"/>
</dbReference>
<dbReference type="EMBL" id="CAIIXF020000010">
    <property type="protein sequence ID" value="CAH1795959.1"/>
    <property type="molecule type" value="Genomic_DNA"/>
</dbReference>
<feature type="transmembrane region" description="Helical" evidence="10">
    <location>
        <begin position="249"/>
        <end position="270"/>
    </location>
</feature>
<dbReference type="PRINTS" id="PR00237">
    <property type="entry name" value="GPCRRHODOPSN"/>
</dbReference>
<dbReference type="PROSITE" id="PS50262">
    <property type="entry name" value="G_PROTEIN_RECEP_F1_2"/>
    <property type="match status" value="1"/>
</dbReference>
<accession>A0A8J1XTM6</accession>
<organism evidence="11 12">
    <name type="scientific">Owenia fusiformis</name>
    <name type="common">Polychaete worm</name>
    <dbReference type="NCBI Taxonomy" id="6347"/>
    <lineage>
        <taxon>Eukaryota</taxon>
        <taxon>Metazoa</taxon>
        <taxon>Spiralia</taxon>
        <taxon>Lophotrochozoa</taxon>
        <taxon>Annelida</taxon>
        <taxon>Polychaeta</taxon>
        <taxon>Sedentaria</taxon>
        <taxon>Canalipalpata</taxon>
        <taxon>Sabellida</taxon>
        <taxon>Oweniida</taxon>
        <taxon>Oweniidae</taxon>
        <taxon>Owenia</taxon>
    </lineage>
</organism>
<keyword evidence="6 10" id="KW-0472">Membrane</keyword>
<evidence type="ECO:0000256" key="2">
    <source>
        <dbReference type="ARBA" id="ARBA00022475"/>
    </source>
</evidence>
<dbReference type="PANTHER" id="PTHR24249:SF424">
    <property type="entry name" value="G-PROTEIN COUPLED RECEPTORS FAMILY 1 PROFILE DOMAIN-CONTAINING PROTEIN"/>
    <property type="match status" value="1"/>
</dbReference>
<evidence type="ECO:0000256" key="7">
    <source>
        <dbReference type="ARBA" id="ARBA00023170"/>
    </source>
</evidence>
<evidence type="ECO:0000256" key="1">
    <source>
        <dbReference type="ARBA" id="ARBA00004651"/>
    </source>
</evidence>
<keyword evidence="3 10" id="KW-0812">Transmembrane</keyword>
<keyword evidence="4 10" id="KW-1133">Transmembrane helix</keyword>
<feature type="compositionally biased region" description="Polar residues" evidence="9">
    <location>
        <begin position="335"/>
        <end position="350"/>
    </location>
</feature>
<feature type="transmembrane region" description="Helical" evidence="10">
    <location>
        <begin position="110"/>
        <end position="132"/>
    </location>
</feature>
<feature type="transmembrane region" description="Helical" evidence="10">
    <location>
        <begin position="29"/>
        <end position="54"/>
    </location>
</feature>
<feature type="transmembrane region" description="Helical" evidence="10">
    <location>
        <begin position="282"/>
        <end position="305"/>
    </location>
</feature>